<keyword evidence="5" id="KW-1185">Reference proteome</keyword>
<dbReference type="PANTHER" id="PTHR48153">
    <property type="entry name" value="UFM1-SPECIFIC PROTEASE 2"/>
    <property type="match status" value="1"/>
</dbReference>
<feature type="domain" description="UFSP1/2/DUB catalytic" evidence="3">
    <location>
        <begin position="185"/>
        <end position="341"/>
    </location>
</feature>
<proteinExistence type="predicted"/>
<name>A0A9P6TG25_9BASI</name>
<sequence length="449" mass="49417">MEVNNEPIPCCPVCDIEWDKTINKEAHVATCLGDTGLPKAPILVSGDDEPDEENDELELHQSGSLQKAGQKGSIKPGGNLKVDGLSFLLNHIRELLSQSFNDGQTQSAIICHPTVVHLRTTSSLTTRGQGDLTWGCGYRNIQMLFSSLRHLKSYRTALSTHPELNPSHSLAAQPSASKRSSMSLNEDDLIEIPNIQTWQRIIEAAWKQGFDVPGAESFSQKLVGKKKWIGTTEAYVAFTSLGIRARIIDFPKPTGPKRSHLGLTDWVRGYFNDTCSAENESDAFRKLMSSEGPIRMTNKMPLYLQHAGHSRTIVGVETDAHGNGNLLIFDPAKSVPATLKTASSQLTRAGSPTSMDTTNGRLVSSPSSSKDGLSVPSSSTSTFSRRHPFSLKRHRRVHDFLQSHNAPIDLRQHSKLLASFRVSFQSLNKHDQYQVGVWVSGLNISQLDI</sequence>
<accession>A0A9P6TG25</accession>
<feature type="region of interest" description="Disordered" evidence="2">
    <location>
        <begin position="340"/>
        <end position="387"/>
    </location>
</feature>
<feature type="compositionally biased region" description="Acidic residues" evidence="2">
    <location>
        <begin position="46"/>
        <end position="56"/>
    </location>
</feature>
<evidence type="ECO:0000313" key="4">
    <source>
        <dbReference type="EMBL" id="KAG0150564.1"/>
    </source>
</evidence>
<evidence type="ECO:0000256" key="2">
    <source>
        <dbReference type="SAM" id="MobiDB-lite"/>
    </source>
</evidence>
<dbReference type="OrthoDB" id="288987at2759"/>
<dbReference type="Pfam" id="PF07910">
    <property type="entry name" value="Peptidase_C78"/>
    <property type="match status" value="1"/>
</dbReference>
<evidence type="ECO:0000256" key="1">
    <source>
        <dbReference type="ARBA" id="ARBA00022801"/>
    </source>
</evidence>
<evidence type="ECO:0000259" key="3">
    <source>
        <dbReference type="Pfam" id="PF07910"/>
    </source>
</evidence>
<feature type="compositionally biased region" description="Low complexity" evidence="2">
    <location>
        <begin position="374"/>
        <end position="383"/>
    </location>
</feature>
<keyword evidence="1" id="KW-0378">Hydrolase</keyword>
<gene>
    <name evidence="4" type="ORF">CROQUDRAFT_37975</name>
</gene>
<feature type="compositionally biased region" description="Polar residues" evidence="2">
    <location>
        <begin position="340"/>
        <end position="371"/>
    </location>
</feature>
<feature type="region of interest" description="Disordered" evidence="2">
    <location>
        <begin position="42"/>
        <end position="76"/>
    </location>
</feature>
<evidence type="ECO:0000313" key="5">
    <source>
        <dbReference type="Proteomes" id="UP000886653"/>
    </source>
</evidence>
<dbReference type="AlphaFoldDB" id="A0A9P6TG25"/>
<dbReference type="GO" id="GO:0019783">
    <property type="term" value="F:ubiquitin-like protein peptidase activity"/>
    <property type="evidence" value="ECO:0007669"/>
    <property type="project" value="TreeGrafter"/>
</dbReference>
<reference evidence="4" key="1">
    <citation type="submission" date="2013-11" db="EMBL/GenBank/DDBJ databases">
        <title>Genome sequence of the fusiform rust pathogen reveals effectors for host alternation and coevolution with pine.</title>
        <authorList>
            <consortium name="DOE Joint Genome Institute"/>
            <person name="Smith K."/>
            <person name="Pendleton A."/>
            <person name="Kubisiak T."/>
            <person name="Anderson C."/>
            <person name="Salamov A."/>
            <person name="Aerts A."/>
            <person name="Riley R."/>
            <person name="Clum A."/>
            <person name="Lindquist E."/>
            <person name="Ence D."/>
            <person name="Campbell M."/>
            <person name="Kronenberg Z."/>
            <person name="Feau N."/>
            <person name="Dhillon B."/>
            <person name="Hamelin R."/>
            <person name="Burleigh J."/>
            <person name="Smith J."/>
            <person name="Yandell M."/>
            <person name="Nelson C."/>
            <person name="Grigoriev I."/>
            <person name="Davis J."/>
        </authorList>
    </citation>
    <scope>NUCLEOTIDE SEQUENCE</scope>
    <source>
        <strain evidence="4">G11</strain>
    </source>
</reference>
<dbReference type="EMBL" id="MU167218">
    <property type="protein sequence ID" value="KAG0150564.1"/>
    <property type="molecule type" value="Genomic_DNA"/>
</dbReference>
<protein>
    <recommendedName>
        <fullName evidence="3">UFSP1/2/DUB catalytic domain-containing protein</fullName>
    </recommendedName>
</protein>
<organism evidence="4 5">
    <name type="scientific">Cronartium quercuum f. sp. fusiforme G11</name>
    <dbReference type="NCBI Taxonomy" id="708437"/>
    <lineage>
        <taxon>Eukaryota</taxon>
        <taxon>Fungi</taxon>
        <taxon>Dikarya</taxon>
        <taxon>Basidiomycota</taxon>
        <taxon>Pucciniomycotina</taxon>
        <taxon>Pucciniomycetes</taxon>
        <taxon>Pucciniales</taxon>
        <taxon>Coleosporiaceae</taxon>
        <taxon>Cronartium</taxon>
    </lineage>
</organism>
<dbReference type="Proteomes" id="UP000886653">
    <property type="component" value="Unassembled WGS sequence"/>
</dbReference>
<dbReference type="Gene3D" id="3.90.70.130">
    <property type="match status" value="1"/>
</dbReference>
<dbReference type="InterPro" id="IPR012462">
    <property type="entry name" value="UFSP1/2_DUB_cat"/>
</dbReference>
<comment type="caution">
    <text evidence="4">The sequence shown here is derived from an EMBL/GenBank/DDBJ whole genome shotgun (WGS) entry which is preliminary data.</text>
</comment>
<dbReference type="PANTHER" id="PTHR48153:SF4">
    <property type="entry name" value="UBIQUITIN CARBOXYL-TERMINAL HYDROLASE MUG105"/>
    <property type="match status" value="1"/>
</dbReference>